<dbReference type="InterPro" id="IPR036945">
    <property type="entry name" value="DAGK_sf"/>
</dbReference>
<evidence type="ECO:0000256" key="6">
    <source>
        <dbReference type="ARBA" id="ARBA00022692"/>
    </source>
</evidence>
<dbReference type="GO" id="GO:0016301">
    <property type="term" value="F:kinase activity"/>
    <property type="evidence" value="ECO:0007669"/>
    <property type="project" value="UniProtKB-KW"/>
</dbReference>
<evidence type="ECO:0000256" key="14">
    <source>
        <dbReference type="ARBA" id="ARBA00023264"/>
    </source>
</evidence>
<sequence>MSLDSKDPKKRGIGFSFALKGILDVFRSEMNFKIHVISAVLVIFIGLITHLSEVEWLFILLAIAMVFLAEILNTAIEQLVNYLFTDYHPVAGKVKDMAAGAVFIASLFALAVGLIIFIPKIVSVIVGH</sequence>
<evidence type="ECO:0000256" key="16">
    <source>
        <dbReference type="PIRSR" id="PIRSR600829-2"/>
    </source>
</evidence>
<dbReference type="InterPro" id="IPR000829">
    <property type="entry name" value="DAGK"/>
</dbReference>
<evidence type="ECO:0000256" key="3">
    <source>
        <dbReference type="ARBA" id="ARBA00022475"/>
    </source>
</evidence>
<dbReference type="InterPro" id="IPR033717">
    <property type="entry name" value="UDPK"/>
</dbReference>
<dbReference type="Gene3D" id="1.10.287.3610">
    <property type="match status" value="1"/>
</dbReference>
<feature type="active site" description="Proton acceptor" evidence="15">
    <location>
        <position position="70"/>
    </location>
</feature>
<feature type="transmembrane region" description="Helical" evidence="19">
    <location>
        <begin position="56"/>
        <end position="76"/>
    </location>
</feature>
<feature type="binding site" evidence="18">
    <location>
        <position position="77"/>
    </location>
    <ligand>
        <name>a divalent metal cation</name>
        <dbReference type="ChEBI" id="CHEBI:60240"/>
    </ligand>
</feature>
<keyword evidence="18" id="KW-0479">Metal-binding</keyword>
<evidence type="ECO:0000256" key="1">
    <source>
        <dbReference type="ARBA" id="ARBA00004651"/>
    </source>
</evidence>
<evidence type="ECO:0000256" key="7">
    <source>
        <dbReference type="ARBA" id="ARBA00022741"/>
    </source>
</evidence>
<comment type="caution">
    <text evidence="20">The sequence shown here is derived from an EMBL/GenBank/DDBJ whole genome shotgun (WGS) entry which is preliminary data.</text>
</comment>
<keyword evidence="10 19" id="KW-1133">Transmembrane helix</keyword>
<keyword evidence="14" id="KW-1208">Phospholipid metabolism</keyword>
<feature type="transmembrane region" description="Helical" evidence="19">
    <location>
        <begin position="97"/>
        <end position="118"/>
    </location>
</feature>
<dbReference type="AlphaFoldDB" id="A0A4R3NDE4"/>
<keyword evidence="4" id="KW-0444">Lipid biosynthesis</keyword>
<evidence type="ECO:0000256" key="18">
    <source>
        <dbReference type="PIRSR" id="PIRSR600829-4"/>
    </source>
</evidence>
<keyword evidence="8 20" id="KW-0418">Kinase</keyword>
<evidence type="ECO:0000256" key="8">
    <source>
        <dbReference type="ARBA" id="ARBA00022777"/>
    </source>
</evidence>
<evidence type="ECO:0000256" key="5">
    <source>
        <dbReference type="ARBA" id="ARBA00022679"/>
    </source>
</evidence>
<feature type="binding site" evidence="17">
    <location>
        <position position="29"/>
    </location>
    <ligand>
        <name>ATP</name>
        <dbReference type="ChEBI" id="CHEBI:30616"/>
    </ligand>
</feature>
<evidence type="ECO:0000256" key="17">
    <source>
        <dbReference type="PIRSR" id="PIRSR600829-3"/>
    </source>
</evidence>
<dbReference type="GO" id="GO:0046872">
    <property type="term" value="F:metal ion binding"/>
    <property type="evidence" value="ECO:0007669"/>
    <property type="project" value="UniProtKB-KW"/>
</dbReference>
<reference evidence="20 21" key="1">
    <citation type="submission" date="2019-03" db="EMBL/GenBank/DDBJ databases">
        <title>Genomic Encyclopedia of Type Strains, Phase IV (KMG-IV): sequencing the most valuable type-strain genomes for metagenomic binning, comparative biology and taxonomic classification.</title>
        <authorList>
            <person name="Goeker M."/>
        </authorList>
    </citation>
    <scope>NUCLEOTIDE SEQUENCE [LARGE SCALE GENOMIC DNA]</scope>
    <source>
        <strain evidence="20 21">DSM 25894</strain>
    </source>
</reference>
<keyword evidence="7 17" id="KW-0547">Nucleotide-binding</keyword>
<dbReference type="PANTHER" id="PTHR34299">
    <property type="entry name" value="DIACYLGLYCEROL KINASE"/>
    <property type="match status" value="1"/>
</dbReference>
<comment type="subcellular location">
    <subcellularLocation>
        <location evidence="1">Cell membrane</location>
        <topology evidence="1">Multi-pass membrane protein</topology>
    </subcellularLocation>
</comment>
<evidence type="ECO:0000313" key="20">
    <source>
        <dbReference type="EMBL" id="TCT27013.1"/>
    </source>
</evidence>
<keyword evidence="5" id="KW-0808">Transferase</keyword>
<evidence type="ECO:0000256" key="12">
    <source>
        <dbReference type="ARBA" id="ARBA00023136"/>
    </source>
</evidence>
<feature type="transmembrane region" description="Helical" evidence="19">
    <location>
        <begin position="32"/>
        <end position="50"/>
    </location>
</feature>
<keyword evidence="12 19" id="KW-0472">Membrane</keyword>
<evidence type="ECO:0000256" key="9">
    <source>
        <dbReference type="ARBA" id="ARBA00022840"/>
    </source>
</evidence>
<evidence type="ECO:0000256" key="10">
    <source>
        <dbReference type="ARBA" id="ARBA00022989"/>
    </source>
</evidence>
<comment type="similarity">
    <text evidence="2">Belongs to the bacterial diacylglycerol kinase family.</text>
</comment>
<name>A0A4R3NDE4_9BACI</name>
<evidence type="ECO:0000256" key="15">
    <source>
        <dbReference type="PIRSR" id="PIRSR600829-1"/>
    </source>
</evidence>
<evidence type="ECO:0000256" key="13">
    <source>
        <dbReference type="ARBA" id="ARBA00023209"/>
    </source>
</evidence>
<dbReference type="GO" id="GO:0005524">
    <property type="term" value="F:ATP binding"/>
    <property type="evidence" value="ECO:0007669"/>
    <property type="project" value="UniProtKB-KW"/>
</dbReference>
<dbReference type="GO" id="GO:0008654">
    <property type="term" value="P:phospholipid biosynthetic process"/>
    <property type="evidence" value="ECO:0007669"/>
    <property type="project" value="UniProtKB-KW"/>
</dbReference>
<feature type="binding site" evidence="17">
    <location>
        <position position="77"/>
    </location>
    <ligand>
        <name>ATP</name>
        <dbReference type="ChEBI" id="CHEBI:30616"/>
    </ligand>
</feature>
<dbReference type="Pfam" id="PF01219">
    <property type="entry name" value="DAGK_prokar"/>
    <property type="match status" value="1"/>
</dbReference>
<dbReference type="CDD" id="cd14265">
    <property type="entry name" value="UDPK_IM_like"/>
    <property type="match status" value="1"/>
</dbReference>
<comment type="cofactor">
    <cofactor evidence="18">
        <name>Mg(2+)</name>
        <dbReference type="ChEBI" id="CHEBI:18420"/>
    </cofactor>
    <text evidence="18">Mn(2+), Zn(2+), Cd(2+) and Co(2+) support activity to lesser extents.</text>
</comment>
<organism evidence="20 21">
    <name type="scientific">Melghiribacillus thermohalophilus</name>
    <dbReference type="NCBI Taxonomy" id="1324956"/>
    <lineage>
        <taxon>Bacteria</taxon>
        <taxon>Bacillati</taxon>
        <taxon>Bacillota</taxon>
        <taxon>Bacilli</taxon>
        <taxon>Bacillales</taxon>
        <taxon>Bacillaceae</taxon>
        <taxon>Melghiribacillus</taxon>
    </lineage>
</organism>
<dbReference type="Proteomes" id="UP000294650">
    <property type="component" value="Unassembled WGS sequence"/>
</dbReference>
<dbReference type="EMBL" id="SMAN01000001">
    <property type="protein sequence ID" value="TCT27013.1"/>
    <property type="molecule type" value="Genomic_DNA"/>
</dbReference>
<protein>
    <submittedName>
        <fullName evidence="20">Undecaprenol kinase</fullName>
    </submittedName>
</protein>
<dbReference type="OrthoDB" id="9789934at2"/>
<feature type="binding site" evidence="16">
    <location>
        <position position="70"/>
    </location>
    <ligand>
        <name>substrate</name>
    </ligand>
</feature>
<keyword evidence="13" id="KW-0594">Phospholipid biosynthesis</keyword>
<evidence type="ECO:0000313" key="21">
    <source>
        <dbReference type="Proteomes" id="UP000294650"/>
    </source>
</evidence>
<keyword evidence="9 17" id="KW-0067">ATP-binding</keyword>
<accession>A0A4R3NDE4</accession>
<evidence type="ECO:0000256" key="11">
    <source>
        <dbReference type="ARBA" id="ARBA00023098"/>
    </source>
</evidence>
<proteinExistence type="inferred from homology"/>
<dbReference type="PANTHER" id="PTHR34299:SF1">
    <property type="entry name" value="DIACYLGLYCEROL KINASE"/>
    <property type="match status" value="1"/>
</dbReference>
<dbReference type="GO" id="GO:0005886">
    <property type="term" value="C:plasma membrane"/>
    <property type="evidence" value="ECO:0007669"/>
    <property type="project" value="UniProtKB-SubCell"/>
</dbReference>
<keyword evidence="11" id="KW-0443">Lipid metabolism</keyword>
<evidence type="ECO:0000256" key="19">
    <source>
        <dbReference type="SAM" id="Phobius"/>
    </source>
</evidence>
<keyword evidence="6 19" id="KW-0812">Transmembrane</keyword>
<gene>
    <name evidence="20" type="ORF">EDD68_101379</name>
</gene>
<evidence type="ECO:0000256" key="2">
    <source>
        <dbReference type="ARBA" id="ARBA00005967"/>
    </source>
</evidence>
<keyword evidence="3" id="KW-1003">Cell membrane</keyword>
<keyword evidence="21" id="KW-1185">Reference proteome</keyword>
<feature type="binding site" evidence="18">
    <location>
        <position position="29"/>
    </location>
    <ligand>
        <name>a divalent metal cation</name>
        <dbReference type="ChEBI" id="CHEBI:60240"/>
    </ligand>
</feature>
<keyword evidence="18" id="KW-0460">Magnesium</keyword>
<feature type="binding site" evidence="17">
    <location>
        <begin position="95"/>
        <end position="96"/>
    </location>
    <ligand>
        <name>ATP</name>
        <dbReference type="ChEBI" id="CHEBI:30616"/>
    </ligand>
</feature>
<evidence type="ECO:0000256" key="4">
    <source>
        <dbReference type="ARBA" id="ARBA00022516"/>
    </source>
</evidence>